<evidence type="ECO:0000256" key="3">
    <source>
        <dbReference type="SAM" id="SignalP"/>
    </source>
</evidence>
<dbReference type="AlphaFoldDB" id="A0AA39M6I0"/>
<proteinExistence type="predicted"/>
<feature type="transmembrane region" description="Helical" evidence="2">
    <location>
        <begin position="48"/>
        <end position="74"/>
    </location>
</feature>
<sequence>MQAIIVLTVVTLLAGDAFAELTPKEVVDFINREGVCRKAVMESDNFTFVAAAAGISVLSVVFFVVSIVLFIVLLRDAAKQVAAAEAKAHQILKKMGSVPNEKKSKEKTKTKSKEKTKTKSKDKTDRTEKTDRNNE</sequence>
<evidence type="ECO:0000313" key="4">
    <source>
        <dbReference type="EMBL" id="KAK0422329.1"/>
    </source>
</evidence>
<keyword evidence="5" id="KW-1185">Reference proteome</keyword>
<gene>
    <name evidence="4" type="ORF">QR680_007507</name>
</gene>
<feature type="compositionally biased region" description="Basic and acidic residues" evidence="1">
    <location>
        <begin position="100"/>
        <end position="135"/>
    </location>
</feature>
<accession>A0AA39M6I0</accession>
<keyword evidence="2" id="KW-0472">Membrane</keyword>
<dbReference type="Proteomes" id="UP001175271">
    <property type="component" value="Unassembled WGS sequence"/>
</dbReference>
<reference evidence="4" key="1">
    <citation type="submission" date="2023-06" db="EMBL/GenBank/DDBJ databases">
        <title>Genomic analysis of the entomopathogenic nematode Steinernema hermaphroditum.</title>
        <authorList>
            <person name="Schwarz E.M."/>
            <person name="Heppert J.K."/>
            <person name="Baniya A."/>
            <person name="Schwartz H.T."/>
            <person name="Tan C.-H."/>
            <person name="Antoshechkin I."/>
            <person name="Sternberg P.W."/>
            <person name="Goodrich-Blair H."/>
            <person name="Dillman A.R."/>
        </authorList>
    </citation>
    <scope>NUCLEOTIDE SEQUENCE</scope>
    <source>
        <strain evidence="4">PS9179</strain>
        <tissue evidence="4">Whole animal</tissue>
    </source>
</reference>
<protein>
    <submittedName>
        <fullName evidence="4">Uncharacterized protein</fullName>
    </submittedName>
</protein>
<keyword evidence="2" id="KW-0812">Transmembrane</keyword>
<evidence type="ECO:0000313" key="5">
    <source>
        <dbReference type="Proteomes" id="UP001175271"/>
    </source>
</evidence>
<comment type="caution">
    <text evidence="4">The sequence shown here is derived from an EMBL/GenBank/DDBJ whole genome shotgun (WGS) entry which is preliminary data.</text>
</comment>
<evidence type="ECO:0000256" key="1">
    <source>
        <dbReference type="SAM" id="MobiDB-lite"/>
    </source>
</evidence>
<keyword evidence="3" id="KW-0732">Signal</keyword>
<feature type="signal peptide" evidence="3">
    <location>
        <begin position="1"/>
        <end position="19"/>
    </location>
</feature>
<keyword evidence="2" id="KW-1133">Transmembrane helix</keyword>
<organism evidence="4 5">
    <name type="scientific">Steinernema hermaphroditum</name>
    <dbReference type="NCBI Taxonomy" id="289476"/>
    <lineage>
        <taxon>Eukaryota</taxon>
        <taxon>Metazoa</taxon>
        <taxon>Ecdysozoa</taxon>
        <taxon>Nematoda</taxon>
        <taxon>Chromadorea</taxon>
        <taxon>Rhabditida</taxon>
        <taxon>Tylenchina</taxon>
        <taxon>Panagrolaimomorpha</taxon>
        <taxon>Strongyloidoidea</taxon>
        <taxon>Steinernematidae</taxon>
        <taxon>Steinernema</taxon>
    </lineage>
</organism>
<feature type="chain" id="PRO_5041305486" evidence="3">
    <location>
        <begin position="20"/>
        <end position="135"/>
    </location>
</feature>
<evidence type="ECO:0000256" key="2">
    <source>
        <dbReference type="SAM" id="Phobius"/>
    </source>
</evidence>
<feature type="region of interest" description="Disordered" evidence="1">
    <location>
        <begin position="95"/>
        <end position="135"/>
    </location>
</feature>
<dbReference type="EMBL" id="JAUCMV010000001">
    <property type="protein sequence ID" value="KAK0422329.1"/>
    <property type="molecule type" value="Genomic_DNA"/>
</dbReference>
<name>A0AA39M6I0_9BILA</name>